<dbReference type="Pfam" id="PF26593">
    <property type="entry name" value="TraC-like"/>
    <property type="match status" value="1"/>
</dbReference>
<name>A0A1F5P3F9_9BACT</name>
<accession>A0A1F5P3F9</accession>
<dbReference type="InterPro" id="IPR058596">
    <property type="entry name" value="TraC-like_dom"/>
</dbReference>
<feature type="domain" description="TraC-like" evidence="1">
    <location>
        <begin position="34"/>
        <end position="213"/>
    </location>
</feature>
<evidence type="ECO:0000313" key="3">
    <source>
        <dbReference type="Proteomes" id="UP000176339"/>
    </source>
</evidence>
<dbReference type="Proteomes" id="UP000176339">
    <property type="component" value="Unassembled WGS sequence"/>
</dbReference>
<dbReference type="EMBL" id="MFEN01000013">
    <property type="protein sequence ID" value="OGE84406.1"/>
    <property type="molecule type" value="Genomic_DNA"/>
</dbReference>
<gene>
    <name evidence="2" type="ORF">A2846_00770</name>
</gene>
<protein>
    <recommendedName>
        <fullName evidence="1">TraC-like domain-containing protein</fullName>
    </recommendedName>
</protein>
<sequence>MAERGLAMATGKKSNDPKLSTQQYISVAEIKEGVMIMKDGSLRGVIAVSSTNFSLKSEDEQNALVAAYQGLINSLDFPIQILIHSRILDIEGYLGKLKSMASGQTNELLRIQMTEYIEYIAKLVEFANIMSKNFYIVVPFSTEATGKQTISSRLKRLLNPVAQIATTEAEFLRSKVKLEERVNHIMAELGSIGLRSLVLNTEELIELLYQSYNLDTASVLHEGGLKEMKVET</sequence>
<comment type="caution">
    <text evidence="2">The sequence shown here is derived from an EMBL/GenBank/DDBJ whole genome shotgun (WGS) entry which is preliminary data.</text>
</comment>
<organism evidence="2 3">
    <name type="scientific">Candidatus Doudnabacteria bacterium RIFCSPHIGHO2_01_FULL_49_9</name>
    <dbReference type="NCBI Taxonomy" id="1817827"/>
    <lineage>
        <taxon>Bacteria</taxon>
        <taxon>Candidatus Doudnaibacteriota</taxon>
    </lineage>
</organism>
<dbReference type="AlphaFoldDB" id="A0A1F5P3F9"/>
<evidence type="ECO:0000259" key="1">
    <source>
        <dbReference type="Pfam" id="PF26593"/>
    </source>
</evidence>
<proteinExistence type="predicted"/>
<evidence type="ECO:0000313" key="2">
    <source>
        <dbReference type="EMBL" id="OGE84406.1"/>
    </source>
</evidence>
<reference evidence="2 3" key="1">
    <citation type="journal article" date="2016" name="Nat. Commun.">
        <title>Thousands of microbial genomes shed light on interconnected biogeochemical processes in an aquifer system.</title>
        <authorList>
            <person name="Anantharaman K."/>
            <person name="Brown C.T."/>
            <person name="Hug L.A."/>
            <person name="Sharon I."/>
            <person name="Castelle C.J."/>
            <person name="Probst A.J."/>
            <person name="Thomas B.C."/>
            <person name="Singh A."/>
            <person name="Wilkins M.J."/>
            <person name="Karaoz U."/>
            <person name="Brodie E.L."/>
            <person name="Williams K.H."/>
            <person name="Hubbard S.S."/>
            <person name="Banfield J.F."/>
        </authorList>
    </citation>
    <scope>NUCLEOTIDE SEQUENCE [LARGE SCALE GENOMIC DNA]</scope>
</reference>